<reference evidence="2" key="1">
    <citation type="submission" date="2021-06" db="EMBL/GenBank/DDBJ databases">
        <authorList>
            <person name="Kallberg Y."/>
            <person name="Tangrot J."/>
            <person name="Rosling A."/>
        </authorList>
    </citation>
    <scope>NUCLEOTIDE SEQUENCE</scope>
    <source>
        <strain evidence="2">BR232B</strain>
    </source>
</reference>
<feature type="non-terminal residue" evidence="2">
    <location>
        <position position="208"/>
    </location>
</feature>
<feature type="compositionally biased region" description="Polar residues" evidence="1">
    <location>
        <begin position="142"/>
        <end position="154"/>
    </location>
</feature>
<feature type="region of interest" description="Disordered" evidence="1">
    <location>
        <begin position="80"/>
        <end position="180"/>
    </location>
</feature>
<evidence type="ECO:0000313" key="2">
    <source>
        <dbReference type="EMBL" id="CAG8525357.1"/>
    </source>
</evidence>
<feature type="compositionally biased region" description="Low complexity" evidence="1">
    <location>
        <begin position="85"/>
        <end position="104"/>
    </location>
</feature>
<dbReference type="EMBL" id="CAJVPI010000363">
    <property type="protein sequence ID" value="CAG8525357.1"/>
    <property type="molecule type" value="Genomic_DNA"/>
</dbReference>
<name>A0A9N9FC55_9GLOM</name>
<accession>A0A9N9FC55</accession>
<proteinExistence type="predicted"/>
<organism evidence="2 3">
    <name type="scientific">Paraglomus brasilianum</name>
    <dbReference type="NCBI Taxonomy" id="144538"/>
    <lineage>
        <taxon>Eukaryota</taxon>
        <taxon>Fungi</taxon>
        <taxon>Fungi incertae sedis</taxon>
        <taxon>Mucoromycota</taxon>
        <taxon>Glomeromycotina</taxon>
        <taxon>Glomeromycetes</taxon>
        <taxon>Paraglomerales</taxon>
        <taxon>Paraglomeraceae</taxon>
        <taxon>Paraglomus</taxon>
    </lineage>
</organism>
<evidence type="ECO:0000313" key="3">
    <source>
        <dbReference type="Proteomes" id="UP000789739"/>
    </source>
</evidence>
<evidence type="ECO:0000256" key="1">
    <source>
        <dbReference type="SAM" id="MobiDB-lite"/>
    </source>
</evidence>
<comment type="caution">
    <text evidence="2">The sequence shown here is derived from an EMBL/GenBank/DDBJ whole genome shotgun (WGS) entry which is preliminary data.</text>
</comment>
<dbReference type="Proteomes" id="UP000789739">
    <property type="component" value="Unassembled WGS sequence"/>
</dbReference>
<gene>
    <name evidence="2" type="ORF">PBRASI_LOCUS3841</name>
</gene>
<protein>
    <submittedName>
        <fullName evidence="2">704_t:CDS:1</fullName>
    </submittedName>
</protein>
<sequence>KASARFLGSGKSTVSTVEYGNGDGEAHDLFHMSITGPKESVIVTFAVTDFSPAAFYQIAGRNDEVPVWNIDNKIPLSVKRDCPAPGCDTSGSGSTSGAPSGSGDTNQAYPKQPPPNDPKQPPPNDPKQPPPKQPPPNDPKQANQPSNGPKQSNDSKQRSYVPCNGCAWSPKQRSFPIAGSSHNIIKQKDIEELPLSSSQGLLSKDGQQ</sequence>
<dbReference type="AlphaFoldDB" id="A0A9N9FC55"/>
<keyword evidence="3" id="KW-1185">Reference proteome</keyword>
<feature type="compositionally biased region" description="Pro residues" evidence="1">
    <location>
        <begin position="111"/>
        <end position="138"/>
    </location>
</feature>